<evidence type="ECO:0000313" key="2">
    <source>
        <dbReference type="EMBL" id="DAG04558.1"/>
    </source>
</evidence>
<protein>
    <submittedName>
        <fullName evidence="2">LysW biosynthesis protein LysW</fullName>
    </submittedName>
</protein>
<name>A0A8S5VCZ6_9CAUD</name>
<feature type="domain" description="DUF6874" evidence="1">
    <location>
        <begin position="16"/>
        <end position="99"/>
    </location>
</feature>
<dbReference type="EMBL" id="BK016244">
    <property type="protein sequence ID" value="DAG04558.1"/>
    <property type="molecule type" value="Genomic_DNA"/>
</dbReference>
<accession>A0A8S5VCZ6</accession>
<dbReference type="InterPro" id="IPR049239">
    <property type="entry name" value="DUF6874"/>
</dbReference>
<organism evidence="2">
    <name type="scientific">Siphoviridae sp. ctDXu9</name>
    <dbReference type="NCBI Taxonomy" id="2825387"/>
    <lineage>
        <taxon>Viruses</taxon>
        <taxon>Duplodnaviria</taxon>
        <taxon>Heunggongvirae</taxon>
        <taxon>Uroviricota</taxon>
        <taxon>Caudoviricetes</taxon>
    </lineage>
</organism>
<dbReference type="Pfam" id="PF21779">
    <property type="entry name" value="DUF6874"/>
    <property type="match status" value="1"/>
</dbReference>
<sequence length="192" mass="22193">MENVKDTKEAKTRVVLINQIIDRAAELGIMYSSRLSHSMDINYAVQVFDIDLKAWLDSTNNDFIHDYVGIYKNIDRDAISSKHFASKNDFGTFVPRFARNENNLIKDCYESYKNLLKLEKKIHESAILFQTVALILAEMRCQYKDGIKVKRQGDDADDEILCPECGYSLARNDEKEELRPKHCPECGTKLIY</sequence>
<evidence type="ECO:0000259" key="1">
    <source>
        <dbReference type="Pfam" id="PF21779"/>
    </source>
</evidence>
<reference evidence="2" key="1">
    <citation type="journal article" date="2021" name="Proc. Natl. Acad. Sci. U.S.A.">
        <title>A Catalog of Tens of Thousands of Viruses from Human Metagenomes Reveals Hidden Associations with Chronic Diseases.</title>
        <authorList>
            <person name="Tisza M.J."/>
            <person name="Buck C.B."/>
        </authorList>
    </citation>
    <scope>NUCLEOTIDE SEQUENCE</scope>
    <source>
        <strain evidence="2">CtDXu9</strain>
    </source>
</reference>
<proteinExistence type="predicted"/>